<keyword evidence="1" id="KW-0479">Metal-binding</keyword>
<accession>K8EQG2</accession>
<evidence type="ECO:0000256" key="1">
    <source>
        <dbReference type="ARBA" id="ARBA00022723"/>
    </source>
</evidence>
<sequence>MDQPPGARALQATATDRLGYLRRRLRIGIQNVANRGRNEEERRDHERAPNLPERVQEDDEPPQCRICMSDVNDENSELGKLFSPCMCKGSVGLVHRKCLDRWRTLSSNPRSYFSCDQCKYDYNLERTEYAKWLEREELPNIFAVLATFLLALTIGVALRTISFALVQILTFIGNRVLPKTSLASWIRIKGQYYLYVENIFYRSVLWFPPWRPERLRFVVFQNQQQSPARGLGKIFNWQRIIQVFPALPNRLDVLVGGIFTLGTTFFLYHNVTRFRRDFRNHAERVGPSILFLFVGSGGRGLRIPVVVGLAYSYMVSHEFARVKCKELLQKFGEIVMEVSGEE</sequence>
<feature type="compositionally biased region" description="Basic and acidic residues" evidence="4">
    <location>
        <begin position="36"/>
        <end position="48"/>
    </location>
</feature>
<protein>
    <recommendedName>
        <fullName evidence="6">RING-CH-type domain-containing protein</fullName>
    </recommendedName>
</protein>
<keyword evidence="5" id="KW-1133">Transmembrane helix</keyword>
<evidence type="ECO:0000313" key="8">
    <source>
        <dbReference type="Proteomes" id="UP000198341"/>
    </source>
</evidence>
<dbReference type="InterPro" id="IPR013083">
    <property type="entry name" value="Znf_RING/FYVE/PHD"/>
</dbReference>
<evidence type="ECO:0000256" key="4">
    <source>
        <dbReference type="SAM" id="MobiDB-lite"/>
    </source>
</evidence>
<evidence type="ECO:0000259" key="6">
    <source>
        <dbReference type="PROSITE" id="PS51292"/>
    </source>
</evidence>
<dbReference type="EMBL" id="FO082278">
    <property type="protein sequence ID" value="CCO14660.1"/>
    <property type="molecule type" value="Genomic_DNA"/>
</dbReference>
<dbReference type="SUPFAM" id="SSF57850">
    <property type="entry name" value="RING/U-box"/>
    <property type="match status" value="1"/>
</dbReference>
<feature type="region of interest" description="Disordered" evidence="4">
    <location>
        <begin position="36"/>
        <end position="59"/>
    </location>
</feature>
<name>K8EQG2_9CHLO</name>
<keyword evidence="5" id="KW-0472">Membrane</keyword>
<dbReference type="PANTHER" id="PTHR46347:SF1">
    <property type="entry name" value="RING_FYVE_PHD ZINC FINGER SUPERFAMILY PROTEIN"/>
    <property type="match status" value="1"/>
</dbReference>
<evidence type="ECO:0000256" key="5">
    <source>
        <dbReference type="SAM" id="Phobius"/>
    </source>
</evidence>
<dbReference type="GO" id="GO:0008270">
    <property type="term" value="F:zinc ion binding"/>
    <property type="evidence" value="ECO:0007669"/>
    <property type="project" value="UniProtKB-KW"/>
</dbReference>
<keyword evidence="2" id="KW-0863">Zinc-finger</keyword>
<keyword evidence="8" id="KW-1185">Reference proteome</keyword>
<gene>
    <name evidence="7" type="ORF">Bathy01g04590</name>
</gene>
<keyword evidence="3" id="KW-0862">Zinc</keyword>
<proteinExistence type="predicted"/>
<dbReference type="KEGG" id="bpg:Bathy01g04590"/>
<dbReference type="GeneID" id="19018194"/>
<keyword evidence="5" id="KW-0812">Transmembrane</keyword>
<reference evidence="7 8" key="1">
    <citation type="submission" date="2011-10" db="EMBL/GenBank/DDBJ databases">
        <authorList>
            <person name="Genoscope - CEA"/>
        </authorList>
    </citation>
    <scope>NUCLEOTIDE SEQUENCE [LARGE SCALE GENOMIC DNA]</scope>
    <source>
        <strain evidence="7 8">RCC 1105</strain>
    </source>
</reference>
<feature type="transmembrane region" description="Helical" evidence="5">
    <location>
        <begin position="253"/>
        <end position="271"/>
    </location>
</feature>
<dbReference type="Gene3D" id="3.30.40.10">
    <property type="entry name" value="Zinc/RING finger domain, C3HC4 (zinc finger)"/>
    <property type="match status" value="1"/>
</dbReference>
<dbReference type="PROSITE" id="PS51292">
    <property type="entry name" value="ZF_RING_CH"/>
    <property type="match status" value="1"/>
</dbReference>
<dbReference type="eggNOG" id="KOG1609">
    <property type="taxonomic scope" value="Eukaryota"/>
</dbReference>
<dbReference type="AlphaFoldDB" id="K8EQG2"/>
<feature type="transmembrane region" description="Helical" evidence="5">
    <location>
        <begin position="141"/>
        <end position="172"/>
    </location>
</feature>
<dbReference type="RefSeq" id="XP_007515781.1">
    <property type="nucleotide sequence ID" value="XM_007515719.1"/>
</dbReference>
<dbReference type="CDD" id="cd16495">
    <property type="entry name" value="RING_CH-C4HC3_MARCH"/>
    <property type="match status" value="1"/>
</dbReference>
<dbReference type="Pfam" id="PF12906">
    <property type="entry name" value="RINGv"/>
    <property type="match status" value="1"/>
</dbReference>
<dbReference type="PANTHER" id="PTHR46347">
    <property type="entry name" value="RING/FYVE/PHD ZINC FINGER SUPERFAMILY PROTEIN"/>
    <property type="match status" value="1"/>
</dbReference>
<feature type="domain" description="RING-CH-type" evidence="6">
    <location>
        <begin position="56"/>
        <end position="125"/>
    </location>
</feature>
<dbReference type="SMART" id="SM00744">
    <property type="entry name" value="RINGv"/>
    <property type="match status" value="1"/>
</dbReference>
<dbReference type="STRING" id="41875.K8EQG2"/>
<dbReference type="OrthoDB" id="264354at2759"/>
<evidence type="ECO:0000313" key="7">
    <source>
        <dbReference type="EMBL" id="CCO14660.1"/>
    </source>
</evidence>
<evidence type="ECO:0000256" key="2">
    <source>
        <dbReference type="ARBA" id="ARBA00022771"/>
    </source>
</evidence>
<dbReference type="InterPro" id="IPR011016">
    <property type="entry name" value="Znf_RING-CH"/>
</dbReference>
<organism evidence="7 8">
    <name type="scientific">Bathycoccus prasinos</name>
    <dbReference type="NCBI Taxonomy" id="41875"/>
    <lineage>
        <taxon>Eukaryota</taxon>
        <taxon>Viridiplantae</taxon>
        <taxon>Chlorophyta</taxon>
        <taxon>Mamiellophyceae</taxon>
        <taxon>Mamiellales</taxon>
        <taxon>Bathycoccaceae</taxon>
        <taxon>Bathycoccus</taxon>
    </lineage>
</organism>
<evidence type="ECO:0000256" key="3">
    <source>
        <dbReference type="ARBA" id="ARBA00022833"/>
    </source>
</evidence>
<dbReference type="Proteomes" id="UP000198341">
    <property type="component" value="Chromosome 1"/>
</dbReference>